<dbReference type="CDD" id="cd00167">
    <property type="entry name" value="SANT"/>
    <property type="match status" value="2"/>
</dbReference>
<dbReference type="InterPro" id="IPR050560">
    <property type="entry name" value="MYB_TF"/>
</dbReference>
<proteinExistence type="predicted"/>
<organism evidence="8 9">
    <name type="scientific">Lachancea meyersii CBS 8951</name>
    <dbReference type="NCBI Taxonomy" id="1266667"/>
    <lineage>
        <taxon>Eukaryota</taxon>
        <taxon>Fungi</taxon>
        <taxon>Dikarya</taxon>
        <taxon>Ascomycota</taxon>
        <taxon>Saccharomycotina</taxon>
        <taxon>Saccharomycetes</taxon>
        <taxon>Saccharomycetales</taxon>
        <taxon>Saccharomycetaceae</taxon>
        <taxon>Lachancea</taxon>
    </lineage>
</organism>
<feature type="domain" description="HTH myb-type" evidence="7">
    <location>
        <begin position="2"/>
        <end position="57"/>
    </location>
</feature>
<feature type="region of interest" description="Disordered" evidence="5">
    <location>
        <begin position="285"/>
        <end position="374"/>
    </location>
</feature>
<dbReference type="EMBL" id="LT598480">
    <property type="protein sequence ID" value="SCV02703.1"/>
    <property type="molecule type" value="Genomic_DNA"/>
</dbReference>
<dbReference type="SMART" id="SM00717">
    <property type="entry name" value="SANT"/>
    <property type="match status" value="2"/>
</dbReference>
<dbReference type="GO" id="GO:1902584">
    <property type="term" value="P:positive regulation of response to water deprivation"/>
    <property type="evidence" value="ECO:0007669"/>
    <property type="project" value="UniProtKB-ARBA"/>
</dbReference>
<feature type="compositionally biased region" description="Low complexity" evidence="5">
    <location>
        <begin position="344"/>
        <end position="357"/>
    </location>
</feature>
<dbReference type="GO" id="GO:0000278">
    <property type="term" value="P:mitotic cell cycle"/>
    <property type="evidence" value="ECO:0007669"/>
    <property type="project" value="TreeGrafter"/>
</dbReference>
<comment type="subcellular location">
    <subcellularLocation>
        <location evidence="1">Nucleus</location>
    </subcellularLocation>
</comment>
<dbReference type="GO" id="GO:0045944">
    <property type="term" value="P:positive regulation of transcription by RNA polymerase II"/>
    <property type="evidence" value="ECO:0007669"/>
    <property type="project" value="TreeGrafter"/>
</dbReference>
<evidence type="ECO:0000259" key="6">
    <source>
        <dbReference type="PROSITE" id="PS50090"/>
    </source>
</evidence>
<dbReference type="Proteomes" id="UP000191144">
    <property type="component" value="Chromosome H"/>
</dbReference>
<feature type="region of interest" description="Disordered" evidence="5">
    <location>
        <begin position="136"/>
        <end position="174"/>
    </location>
</feature>
<evidence type="ECO:0000256" key="4">
    <source>
        <dbReference type="ARBA" id="ARBA00023242"/>
    </source>
</evidence>
<evidence type="ECO:0000256" key="3">
    <source>
        <dbReference type="ARBA" id="ARBA00023125"/>
    </source>
</evidence>
<evidence type="ECO:0000256" key="5">
    <source>
        <dbReference type="SAM" id="MobiDB-lite"/>
    </source>
</evidence>
<dbReference type="PROSITE" id="PS51294">
    <property type="entry name" value="HTH_MYB"/>
    <property type="match status" value="2"/>
</dbReference>
<evidence type="ECO:0000256" key="2">
    <source>
        <dbReference type="ARBA" id="ARBA00022737"/>
    </source>
</evidence>
<dbReference type="InterPro" id="IPR001005">
    <property type="entry name" value="SANT/Myb"/>
</dbReference>
<keyword evidence="3" id="KW-0238">DNA-binding</keyword>
<dbReference type="GO" id="GO:0033993">
    <property type="term" value="P:response to lipid"/>
    <property type="evidence" value="ECO:0007669"/>
    <property type="project" value="UniProtKB-ARBA"/>
</dbReference>
<dbReference type="PANTHER" id="PTHR45614:SF25">
    <property type="entry name" value="MYB PROTEIN"/>
    <property type="match status" value="1"/>
</dbReference>
<protein>
    <submittedName>
        <fullName evidence="8">LAME_0H04346g1_1</fullName>
    </submittedName>
</protein>
<dbReference type="PROSITE" id="PS50090">
    <property type="entry name" value="MYB_LIKE"/>
    <property type="match status" value="2"/>
</dbReference>
<dbReference type="SUPFAM" id="SSF46689">
    <property type="entry name" value="Homeodomain-like"/>
    <property type="match status" value="1"/>
</dbReference>
<dbReference type="GO" id="GO:2000037">
    <property type="term" value="P:regulation of stomatal complex patterning"/>
    <property type="evidence" value="ECO:0007669"/>
    <property type="project" value="UniProtKB-ARBA"/>
</dbReference>
<dbReference type="GO" id="GO:1901002">
    <property type="term" value="P:positive regulation of response to salt stress"/>
    <property type="evidence" value="ECO:0007669"/>
    <property type="project" value="UniProtKB-ARBA"/>
</dbReference>
<dbReference type="GO" id="GO:0005634">
    <property type="term" value="C:nucleus"/>
    <property type="evidence" value="ECO:0007669"/>
    <property type="project" value="UniProtKB-SubCell"/>
</dbReference>
<reference evidence="9" key="1">
    <citation type="submission" date="2016-03" db="EMBL/GenBank/DDBJ databases">
        <authorList>
            <person name="Devillers Hugo."/>
        </authorList>
    </citation>
    <scope>NUCLEOTIDE SEQUENCE [LARGE SCALE GENOMIC DNA]</scope>
</reference>
<feature type="region of interest" description="Disordered" evidence="5">
    <location>
        <begin position="197"/>
        <end position="255"/>
    </location>
</feature>
<name>A0A1G4KDV5_9SACH</name>
<dbReference type="GO" id="GO:0050891">
    <property type="term" value="P:multicellular organismal-level water homeostasis"/>
    <property type="evidence" value="ECO:0007669"/>
    <property type="project" value="UniProtKB-ARBA"/>
</dbReference>
<feature type="domain" description="Myb-like" evidence="6">
    <location>
        <begin position="54"/>
        <end position="102"/>
    </location>
</feature>
<dbReference type="OrthoDB" id="2143914at2759"/>
<feature type="compositionally biased region" description="Polar residues" evidence="5">
    <location>
        <begin position="307"/>
        <end position="321"/>
    </location>
</feature>
<evidence type="ECO:0000256" key="1">
    <source>
        <dbReference type="ARBA" id="ARBA00004123"/>
    </source>
</evidence>
<dbReference type="GO" id="GO:0032875">
    <property type="term" value="P:regulation of DNA endoreduplication"/>
    <property type="evidence" value="ECO:0007669"/>
    <property type="project" value="UniProtKB-ARBA"/>
</dbReference>
<feature type="compositionally biased region" description="Low complexity" evidence="5">
    <location>
        <begin position="136"/>
        <end position="167"/>
    </location>
</feature>
<keyword evidence="2" id="KW-0677">Repeat</keyword>
<dbReference type="PANTHER" id="PTHR45614">
    <property type="entry name" value="MYB PROTEIN-RELATED"/>
    <property type="match status" value="1"/>
</dbReference>
<dbReference type="Pfam" id="PF13921">
    <property type="entry name" value="Myb_DNA-bind_6"/>
    <property type="match status" value="1"/>
</dbReference>
<evidence type="ECO:0000313" key="8">
    <source>
        <dbReference type="EMBL" id="SCV02703.1"/>
    </source>
</evidence>
<feature type="domain" description="HTH myb-type" evidence="7">
    <location>
        <begin position="58"/>
        <end position="109"/>
    </location>
</feature>
<accession>A0A1G4KDV5</accession>
<dbReference type="AlphaFoldDB" id="A0A1G4KDV5"/>
<feature type="domain" description="Myb-like" evidence="6">
    <location>
        <begin position="2"/>
        <end position="53"/>
    </location>
</feature>
<dbReference type="Gene3D" id="1.10.10.60">
    <property type="entry name" value="Homeodomain-like"/>
    <property type="match status" value="2"/>
</dbReference>
<dbReference type="FunFam" id="1.10.10.60:FF:000355">
    <property type="entry name" value="Transcription factor MYB124"/>
    <property type="match status" value="1"/>
</dbReference>
<evidence type="ECO:0000313" key="9">
    <source>
        <dbReference type="Proteomes" id="UP000191144"/>
    </source>
</evidence>
<keyword evidence="4" id="KW-0539">Nucleus</keyword>
<gene>
    <name evidence="8" type="ORF">LAME_0H04346G</name>
</gene>
<evidence type="ECO:0000259" key="7">
    <source>
        <dbReference type="PROSITE" id="PS51294"/>
    </source>
</evidence>
<sequence>MNRHTKKGPWTSGEDQALLSLVRQLGPQNWVRIAAALKYRSPKQCRERYHQNLKPSLNKQPISEAEGALIEDLVARLGKKWAEIARVLNNGRSDNAVKNWWNGGANKRLRARGTPGTPGTPGTQALQASTVVTWPAGSGAVLPPPASASASLSSSQSSQSPQPSQSPKLRPVLPPTAPFPSVTCYVQQPVYIGAPAAPAASNRHQHQHQPQPNYDRFSGPSPSLSNNLVEYHRSQSYPTPPAFPSHSKNDTELPSLSPTVMAQSRHPMLKKDVFPLSVDRSRFQSLTPGLTSRKPEGLGTSADGSRRYSSSIFDSTPSIHHQNPGRRTIQDQSSIHSIHTTGVNSFSSNTSPSTPSSAYRFQIPSGSGDSRLPNDTDLFRSNFRFSDRHAIQNLYQPSEPASPKIAVREQRSELPAIATSKYYERSQSRVTLGDILNKSESGPQ</sequence>
<dbReference type="GO" id="GO:0000981">
    <property type="term" value="F:DNA-binding transcription factor activity, RNA polymerase II-specific"/>
    <property type="evidence" value="ECO:0007669"/>
    <property type="project" value="TreeGrafter"/>
</dbReference>
<keyword evidence="9" id="KW-1185">Reference proteome</keyword>
<dbReference type="GO" id="GO:1902806">
    <property type="term" value="P:regulation of cell cycle G1/S phase transition"/>
    <property type="evidence" value="ECO:0007669"/>
    <property type="project" value="UniProtKB-ARBA"/>
</dbReference>
<dbReference type="GO" id="GO:0000978">
    <property type="term" value="F:RNA polymerase II cis-regulatory region sequence-specific DNA binding"/>
    <property type="evidence" value="ECO:0007669"/>
    <property type="project" value="TreeGrafter"/>
</dbReference>
<feature type="compositionally biased region" description="Polar residues" evidence="5">
    <location>
        <begin position="330"/>
        <end position="343"/>
    </location>
</feature>
<dbReference type="InterPro" id="IPR009057">
    <property type="entry name" value="Homeodomain-like_sf"/>
</dbReference>
<dbReference type="InterPro" id="IPR017930">
    <property type="entry name" value="Myb_dom"/>
</dbReference>